<feature type="region of interest" description="Disordered" evidence="1">
    <location>
        <begin position="1"/>
        <end position="21"/>
    </location>
</feature>
<reference evidence="2 3" key="1">
    <citation type="submission" date="2021-01" db="EMBL/GenBank/DDBJ databases">
        <title>C459-1 draft genome sequence.</title>
        <authorList>
            <person name="Zhang X.-F."/>
        </authorList>
    </citation>
    <scope>NUCLEOTIDE SEQUENCE [LARGE SCALE GENOMIC DNA]</scope>
    <source>
        <strain evidence="3">C459-1</strain>
    </source>
</reference>
<dbReference type="RefSeq" id="WP_202105140.1">
    <property type="nucleotide sequence ID" value="NZ_JAERTY010000017.1"/>
</dbReference>
<comment type="caution">
    <text evidence="2">The sequence shown here is derived from an EMBL/GenBank/DDBJ whole genome shotgun (WGS) entry which is preliminary data.</text>
</comment>
<feature type="non-terminal residue" evidence="2">
    <location>
        <position position="1"/>
    </location>
</feature>
<evidence type="ECO:0008006" key="4">
    <source>
        <dbReference type="Google" id="ProtNLM"/>
    </source>
</evidence>
<dbReference type="EMBL" id="JAERTY010000017">
    <property type="protein sequence ID" value="MBL1411423.1"/>
    <property type="molecule type" value="Genomic_DNA"/>
</dbReference>
<gene>
    <name evidence="2" type="ORF">JKG61_21880</name>
</gene>
<dbReference type="Proteomes" id="UP000625283">
    <property type="component" value="Unassembled WGS sequence"/>
</dbReference>
<evidence type="ECO:0000313" key="2">
    <source>
        <dbReference type="EMBL" id="MBL1411423.1"/>
    </source>
</evidence>
<evidence type="ECO:0000313" key="3">
    <source>
        <dbReference type="Proteomes" id="UP000625283"/>
    </source>
</evidence>
<evidence type="ECO:0000256" key="1">
    <source>
        <dbReference type="SAM" id="MobiDB-lite"/>
    </source>
</evidence>
<name>A0ABS1R9S4_9SPHI</name>
<proteinExistence type="predicted"/>
<accession>A0ABS1R9S4</accession>
<keyword evidence="3" id="KW-1185">Reference proteome</keyword>
<sequence length="263" mass="30035">EANDPIDWNAIRNTPKPVQPEYSDTKEAIAQKLLDNFKPTVIDKMLGKVAGKVKVLENLVAESRSKDEKQHQIALNEYHQELSDWEERQSLAKGVLDRNLKAYVEAFNYFDPLAEVSELGSSAEIKFDTNSIDVEVTVRDIDIVPDYELRQTSTGKLSKKSMSKTNYYQLYQDHVCSVALRVARELFGLLPIEYTRVNALCDLLNPATGHLEKQVILSVKIPRDTLEALNMDRIDPSDSMRNFVHNMKFKKTTGFEMVERVVL</sequence>
<organism evidence="2 3">
    <name type="scientific">Sphingobacterium faecale</name>
    <dbReference type="NCBI Taxonomy" id="2803775"/>
    <lineage>
        <taxon>Bacteria</taxon>
        <taxon>Pseudomonadati</taxon>
        <taxon>Bacteroidota</taxon>
        <taxon>Sphingobacteriia</taxon>
        <taxon>Sphingobacteriales</taxon>
        <taxon>Sphingobacteriaceae</taxon>
        <taxon>Sphingobacterium</taxon>
    </lineage>
</organism>
<protein>
    <recommendedName>
        <fullName evidence="4">Restriction endonuclease</fullName>
    </recommendedName>
</protein>